<name>A0A0E9U1M6_ANGAN</name>
<dbReference type="EMBL" id="GBXM01048930">
    <property type="protein sequence ID" value="JAH59647.1"/>
    <property type="molecule type" value="Transcribed_RNA"/>
</dbReference>
<accession>A0A0E9U1M6</accession>
<reference evidence="1" key="2">
    <citation type="journal article" date="2015" name="Fish Shellfish Immunol.">
        <title>Early steps in the European eel (Anguilla anguilla)-Vibrio vulnificus interaction in the gills: Role of the RtxA13 toxin.</title>
        <authorList>
            <person name="Callol A."/>
            <person name="Pajuelo D."/>
            <person name="Ebbesson L."/>
            <person name="Teles M."/>
            <person name="MacKenzie S."/>
            <person name="Amaro C."/>
        </authorList>
    </citation>
    <scope>NUCLEOTIDE SEQUENCE</scope>
</reference>
<reference evidence="1" key="1">
    <citation type="submission" date="2014-11" db="EMBL/GenBank/DDBJ databases">
        <authorList>
            <person name="Amaro Gonzalez C."/>
        </authorList>
    </citation>
    <scope>NUCLEOTIDE SEQUENCE</scope>
</reference>
<evidence type="ECO:0000313" key="1">
    <source>
        <dbReference type="EMBL" id="JAH59647.1"/>
    </source>
</evidence>
<organism evidence="1">
    <name type="scientific">Anguilla anguilla</name>
    <name type="common">European freshwater eel</name>
    <name type="synonym">Muraena anguilla</name>
    <dbReference type="NCBI Taxonomy" id="7936"/>
    <lineage>
        <taxon>Eukaryota</taxon>
        <taxon>Metazoa</taxon>
        <taxon>Chordata</taxon>
        <taxon>Craniata</taxon>
        <taxon>Vertebrata</taxon>
        <taxon>Euteleostomi</taxon>
        <taxon>Actinopterygii</taxon>
        <taxon>Neopterygii</taxon>
        <taxon>Teleostei</taxon>
        <taxon>Anguilliformes</taxon>
        <taxon>Anguillidae</taxon>
        <taxon>Anguilla</taxon>
    </lineage>
</organism>
<protein>
    <submittedName>
        <fullName evidence="1">Uncharacterized protein</fullName>
    </submittedName>
</protein>
<proteinExistence type="predicted"/>
<sequence length="57" mass="6311">MALLPKKTTVAQQEVKQMPRPVQNCIVVPNDKCALALLLWSTTSTQTTQNTYLSHAV</sequence>
<dbReference type="AlphaFoldDB" id="A0A0E9U1M6"/>